<dbReference type="Pfam" id="PF01557">
    <property type="entry name" value="FAA_hydrolase"/>
    <property type="match status" value="1"/>
</dbReference>
<reference evidence="4 5" key="1">
    <citation type="submission" date="2016-10" db="EMBL/GenBank/DDBJ databases">
        <authorList>
            <person name="de Groot N.N."/>
        </authorList>
    </citation>
    <scope>NUCLEOTIDE SEQUENCE [LARGE SCALE GENOMIC DNA]</scope>
    <source>
        <strain evidence="4 5">CGMCC 1.10836</strain>
    </source>
</reference>
<sequence length="283" mass="30145">MKLLRYGAPGAEKPGLLDADGRVRDLSALVPDIAGKTLLPDGLQALQNLDVASLPLVDGMPQQDLRLGACVGDIGKFICIGLNYADHAAEAGMPIPPEPIIFNKWTSAICGPNDPIQIPRGSVRTDWEVELGVVIGKPGVYIDEADAMDHVAGFCVINDVSEREFQLDRAGTWDKGKGCDTFGPMGPWLVTPDEVDDLNSLGMWLDVDGERMQSGNTATLIFKVPHLIAYCSRFMSLQPGDVISTGTPPGVGMGKKPPRYLKGGERVTLGIAGLGQQASKVVP</sequence>
<name>A0A1H8MV67_9RHOB</name>
<accession>A0A1H8MV67</accession>
<organism evidence="4 5">
    <name type="scientific">Pseudorhodobacter antarcticus</name>
    <dbReference type="NCBI Taxonomy" id="1077947"/>
    <lineage>
        <taxon>Bacteria</taxon>
        <taxon>Pseudomonadati</taxon>
        <taxon>Pseudomonadota</taxon>
        <taxon>Alphaproteobacteria</taxon>
        <taxon>Rhodobacterales</taxon>
        <taxon>Paracoccaceae</taxon>
        <taxon>Pseudorhodobacter</taxon>
    </lineage>
</organism>
<dbReference type="InterPro" id="IPR051121">
    <property type="entry name" value="FAH"/>
</dbReference>
<keyword evidence="2" id="KW-0479">Metal-binding</keyword>
<feature type="domain" description="Fumarylacetoacetase-like C-terminal" evidence="3">
    <location>
        <begin position="76"/>
        <end position="282"/>
    </location>
</feature>
<dbReference type="PANTHER" id="PTHR42796:SF4">
    <property type="entry name" value="FUMARYLACETOACETATE HYDROLASE DOMAIN-CONTAINING PROTEIN 2A"/>
    <property type="match status" value="1"/>
</dbReference>
<evidence type="ECO:0000313" key="4">
    <source>
        <dbReference type="EMBL" id="SEO21126.1"/>
    </source>
</evidence>
<dbReference type="GO" id="GO:0016853">
    <property type="term" value="F:isomerase activity"/>
    <property type="evidence" value="ECO:0007669"/>
    <property type="project" value="UniProtKB-ARBA"/>
</dbReference>
<dbReference type="InterPro" id="IPR011234">
    <property type="entry name" value="Fumarylacetoacetase-like_C"/>
</dbReference>
<evidence type="ECO:0000313" key="5">
    <source>
        <dbReference type="Proteomes" id="UP000183002"/>
    </source>
</evidence>
<dbReference type="FunFam" id="3.90.850.10:FF:000002">
    <property type="entry name" value="2-hydroxyhepta-2,4-diene-1,7-dioate isomerase"/>
    <property type="match status" value="1"/>
</dbReference>
<dbReference type="RefSeq" id="WP_050521232.1">
    <property type="nucleotide sequence ID" value="NZ_FOCO01000062.1"/>
</dbReference>
<evidence type="ECO:0000256" key="1">
    <source>
        <dbReference type="ARBA" id="ARBA00010211"/>
    </source>
</evidence>
<dbReference type="PANTHER" id="PTHR42796">
    <property type="entry name" value="FUMARYLACETOACETATE HYDROLASE DOMAIN-CONTAINING PROTEIN 2A-RELATED"/>
    <property type="match status" value="1"/>
</dbReference>
<dbReference type="Gene3D" id="3.90.850.10">
    <property type="entry name" value="Fumarylacetoacetase-like, C-terminal domain"/>
    <property type="match status" value="1"/>
</dbReference>
<dbReference type="GO" id="GO:0019752">
    <property type="term" value="P:carboxylic acid metabolic process"/>
    <property type="evidence" value="ECO:0007669"/>
    <property type="project" value="UniProtKB-ARBA"/>
</dbReference>
<evidence type="ECO:0000256" key="2">
    <source>
        <dbReference type="ARBA" id="ARBA00022723"/>
    </source>
</evidence>
<keyword evidence="5" id="KW-1185">Reference proteome</keyword>
<proteinExistence type="inferred from homology"/>
<dbReference type="STRING" id="1077947.SAMN05216227_10621"/>
<comment type="similarity">
    <text evidence="1">Belongs to the FAH family.</text>
</comment>
<protein>
    <submittedName>
        <fullName evidence="4">2,4-diketo-3-deoxy-L-fuconate hydrolase</fullName>
    </submittedName>
</protein>
<dbReference type="InterPro" id="IPR036663">
    <property type="entry name" value="Fumarylacetoacetase_C_sf"/>
</dbReference>
<dbReference type="GO" id="GO:0016787">
    <property type="term" value="F:hydrolase activity"/>
    <property type="evidence" value="ECO:0007669"/>
    <property type="project" value="UniProtKB-KW"/>
</dbReference>
<gene>
    <name evidence="4" type="ORF">SAMN05216227_10621</name>
</gene>
<dbReference type="EMBL" id="FOCO01000062">
    <property type="protein sequence ID" value="SEO21126.1"/>
    <property type="molecule type" value="Genomic_DNA"/>
</dbReference>
<keyword evidence="4" id="KW-0378">Hydrolase</keyword>
<evidence type="ECO:0000259" key="3">
    <source>
        <dbReference type="Pfam" id="PF01557"/>
    </source>
</evidence>
<dbReference type="GO" id="GO:0046872">
    <property type="term" value="F:metal ion binding"/>
    <property type="evidence" value="ECO:0007669"/>
    <property type="project" value="UniProtKB-KW"/>
</dbReference>
<dbReference type="Proteomes" id="UP000183002">
    <property type="component" value="Unassembled WGS sequence"/>
</dbReference>
<dbReference type="SUPFAM" id="SSF56529">
    <property type="entry name" value="FAH"/>
    <property type="match status" value="1"/>
</dbReference>
<dbReference type="AlphaFoldDB" id="A0A1H8MV67"/>
<dbReference type="OrthoDB" id="5197601at2"/>